<organism evidence="7 8">
    <name type="scientific">Phocaeicola vulgatus</name>
    <name type="common">Bacteroides vulgatus</name>
    <dbReference type="NCBI Taxonomy" id="821"/>
    <lineage>
        <taxon>Bacteria</taxon>
        <taxon>Pseudomonadati</taxon>
        <taxon>Bacteroidota</taxon>
        <taxon>Bacteroidia</taxon>
        <taxon>Bacteroidales</taxon>
        <taxon>Bacteroidaceae</taxon>
        <taxon>Phocaeicola</taxon>
    </lineage>
</organism>
<evidence type="ECO:0000313" key="12">
    <source>
        <dbReference type="Proteomes" id="UP000555193"/>
    </source>
</evidence>
<dbReference type="Proteomes" id="UP000460950">
    <property type="component" value="Unassembled WGS sequence"/>
</dbReference>
<dbReference type="Proteomes" id="UP000283713">
    <property type="component" value="Unassembled WGS sequence"/>
</dbReference>
<dbReference type="EMBL" id="VULU01000007">
    <property type="protein sequence ID" value="MSS47803.1"/>
    <property type="molecule type" value="Genomic_DNA"/>
</dbReference>
<name>A0A174UEB2_PHOVU</name>
<dbReference type="Proteomes" id="UP000433382">
    <property type="component" value="Unassembled WGS sequence"/>
</dbReference>
<evidence type="ECO:0000313" key="2">
    <source>
        <dbReference type="EMBL" id="KAB3561971.1"/>
    </source>
</evidence>
<dbReference type="Proteomes" id="UP000462885">
    <property type="component" value="Unassembled WGS sequence"/>
</dbReference>
<dbReference type="Proteomes" id="UP000555193">
    <property type="component" value="Unassembled WGS sequence"/>
</dbReference>
<evidence type="ECO:0000313" key="4">
    <source>
        <dbReference type="EMBL" id="MBV3490967.1"/>
    </source>
</evidence>
<comment type="caution">
    <text evidence="7">The sequence shown here is derived from an EMBL/GenBank/DDBJ whole genome shotgun (WGS) entry which is preliminary data.</text>
</comment>
<dbReference type="AlphaFoldDB" id="A0A174UEB2"/>
<evidence type="ECO:0000313" key="8">
    <source>
        <dbReference type="Proteomes" id="UP000283713"/>
    </source>
</evidence>
<gene>
    <name evidence="7" type="ORF">DW193_22020</name>
    <name evidence="3" type="ORF">F9Z94_20440</name>
    <name evidence="5" type="ORF">FYJ30_05610</name>
    <name evidence="2" type="ORF">GAY01_22695</name>
    <name evidence="6" type="ORF">HKQ54_20990</name>
    <name evidence="4" type="ORF">KSX14_20625</name>
</gene>
<dbReference type="EMBL" id="WCIF01000038">
    <property type="protein sequence ID" value="KAB5433025.1"/>
    <property type="molecule type" value="Genomic_DNA"/>
</dbReference>
<reference evidence="3 11" key="4">
    <citation type="submission" date="2019-10" db="EMBL/GenBank/DDBJ databases">
        <title>Genome Sequence and Assembly of iSURF_14.</title>
        <authorList>
            <person name="Wucher B.R."/>
            <person name="Ruoff K.L."/>
            <person name="Price C.E."/>
            <person name="Valls R.R."/>
            <person name="O'Toole G.A."/>
        </authorList>
    </citation>
    <scope>NUCLEOTIDE SEQUENCE [LARGE SCALE GENOMIC DNA]</scope>
    <source>
        <strain evidence="3 11">ANK132K_3B</strain>
    </source>
</reference>
<reference evidence="4" key="6">
    <citation type="submission" date="2021-06" db="EMBL/GenBank/DDBJ databases">
        <title>Collection of gut derived symbiotic bacterial strains cultured from healthy donors.</title>
        <authorList>
            <person name="Lin H."/>
            <person name="Littmann E."/>
            <person name="Pamer E.G."/>
        </authorList>
    </citation>
    <scope>NUCLEOTIDE SEQUENCE</scope>
    <source>
        <strain evidence="4">MSK.19.85</strain>
    </source>
</reference>
<evidence type="ECO:0000313" key="5">
    <source>
        <dbReference type="EMBL" id="MSS47803.1"/>
    </source>
</evidence>
<feature type="signal peptide" evidence="1">
    <location>
        <begin position="1"/>
        <end position="24"/>
    </location>
</feature>
<dbReference type="EMBL" id="JABDSH010000091">
    <property type="protein sequence ID" value="NMW38549.1"/>
    <property type="molecule type" value="Genomic_DNA"/>
</dbReference>
<evidence type="ECO:0000256" key="1">
    <source>
        <dbReference type="SAM" id="SignalP"/>
    </source>
</evidence>
<reference evidence="6 12" key="5">
    <citation type="submission" date="2020-04" db="EMBL/GenBank/DDBJ databases">
        <title>A novel gut-associated lysogenic phage, Bacteroides phage BV01, alters the host transcriptome and bile acid metabolism in Bacteroides vulgatus.</title>
        <authorList>
            <person name="Campbell D.E."/>
            <person name="Ly L."/>
            <person name="Ridlon J.M."/>
            <person name="Hsiao A."/>
            <person name="Degnan P.H."/>
        </authorList>
    </citation>
    <scope>NUCLEOTIDE SEQUENCE [LARGE SCALE GENOMIC DNA]</scope>
    <source>
        <strain evidence="6 12">VPI-4506</strain>
    </source>
</reference>
<dbReference type="RefSeq" id="WP_008671413.1">
    <property type="nucleotide sequence ID" value="NZ_BAABYE010000001.1"/>
</dbReference>
<evidence type="ECO:0000313" key="9">
    <source>
        <dbReference type="Proteomes" id="UP000433382"/>
    </source>
</evidence>
<dbReference type="EMBL" id="WCZM01000058">
    <property type="protein sequence ID" value="KAB3561971.1"/>
    <property type="molecule type" value="Genomic_DNA"/>
</dbReference>
<evidence type="ECO:0000313" key="7">
    <source>
        <dbReference type="EMBL" id="RHH72891.1"/>
    </source>
</evidence>
<reference evidence="2 9" key="2">
    <citation type="journal article" date="2019" name="Nat. Med.">
        <title>A library of human gut bacterial isolates paired with longitudinal multiomics data enables mechanistic microbiome research.</title>
        <authorList>
            <person name="Poyet M."/>
            <person name="Groussin M."/>
            <person name="Gibbons S.M."/>
            <person name="Avila-Pacheco J."/>
            <person name="Jiang X."/>
            <person name="Kearney S.M."/>
            <person name="Perrotta A.R."/>
            <person name="Berdy B."/>
            <person name="Zhao S."/>
            <person name="Lieberman T.D."/>
            <person name="Swanson P.K."/>
            <person name="Smith M."/>
            <person name="Roesemann S."/>
            <person name="Alexander J.E."/>
            <person name="Rich S.A."/>
            <person name="Livny J."/>
            <person name="Vlamakis H."/>
            <person name="Clish C."/>
            <person name="Bullock K."/>
            <person name="Deik A."/>
            <person name="Scott J."/>
            <person name="Pierce K.A."/>
            <person name="Xavier R.J."/>
            <person name="Alm E.J."/>
        </authorList>
    </citation>
    <scope>NUCLEOTIDE SEQUENCE [LARGE SCALE GENOMIC DNA]</scope>
    <source>
        <strain evidence="2 9">BIOML-A73</strain>
    </source>
</reference>
<sequence length="293" mass="33850">MRNMKIGRCCLAGLFLWIVQGATAQINYGTTGLMNLPTADMQRDKTFMVGGNWLNHHATVPRWWYDTWNYYINITIFPWLEAGYLCTGHKAVPTDYGNNSGYWVPSTYGKFTNQDRSFHFRLRVWKEGWWKPWTPQVVIGANDAIGDSANGGSLSNQQNQDYGNGFWNRYYLAITKHVNFDNIGTLGAHISWIYSNRFDNKLNNPAMGVNFCFHLKEDDSWIRKAVNGVNLMAEVVPGYTDVKEDLTFNPNGPKYQMNVGMEYSFWKDYINAVIELNRCKYFSGGIYFKIHLK</sequence>
<evidence type="ECO:0000313" key="11">
    <source>
        <dbReference type="Proteomes" id="UP000462885"/>
    </source>
</evidence>
<reference evidence="7 8" key="1">
    <citation type="submission" date="2018-08" db="EMBL/GenBank/DDBJ databases">
        <title>A genome reference for cultivated species of the human gut microbiota.</title>
        <authorList>
            <person name="Zou Y."/>
            <person name="Xue W."/>
            <person name="Luo G."/>
        </authorList>
    </citation>
    <scope>NUCLEOTIDE SEQUENCE [LARGE SCALE GENOMIC DNA]</scope>
    <source>
        <strain evidence="7 8">AM16-6</strain>
    </source>
</reference>
<keyword evidence="1" id="KW-0732">Signal</keyword>
<dbReference type="Pfam" id="PF06082">
    <property type="entry name" value="YjbH"/>
    <property type="match status" value="1"/>
</dbReference>
<proteinExistence type="predicted"/>
<accession>A0A174UEB2</accession>
<dbReference type="Proteomes" id="UP000758576">
    <property type="component" value="Unassembled WGS sequence"/>
</dbReference>
<evidence type="ECO:0000313" key="6">
    <source>
        <dbReference type="EMBL" id="NMW38549.1"/>
    </source>
</evidence>
<protein>
    <submittedName>
        <fullName evidence="2">YjbH domain-containing protein</fullName>
    </submittedName>
</protein>
<dbReference type="InterPro" id="IPR010344">
    <property type="entry name" value="YbjH"/>
</dbReference>
<reference evidence="5 10" key="3">
    <citation type="submission" date="2019-09" db="EMBL/GenBank/DDBJ databases">
        <title>In-depth cultivation of the pig gut microbiome towards novel bacterial diversity and tailored functional studies.</title>
        <authorList>
            <person name="Wylensek D."/>
            <person name="Hitch T.C.A."/>
            <person name="Clavel T."/>
        </authorList>
    </citation>
    <scope>NUCLEOTIDE SEQUENCE [LARGE SCALE GENOMIC DNA]</scope>
    <source>
        <strain evidence="5 10">WCA-389-WT-3C</strain>
    </source>
</reference>
<dbReference type="EMBL" id="JAHOGA010000114">
    <property type="protein sequence ID" value="MBV3490967.1"/>
    <property type="molecule type" value="Genomic_DNA"/>
</dbReference>
<evidence type="ECO:0000313" key="10">
    <source>
        <dbReference type="Proteomes" id="UP000460950"/>
    </source>
</evidence>
<dbReference type="EMBL" id="QRKA01000066">
    <property type="protein sequence ID" value="RHH72891.1"/>
    <property type="molecule type" value="Genomic_DNA"/>
</dbReference>
<evidence type="ECO:0000313" key="3">
    <source>
        <dbReference type="EMBL" id="KAB5433025.1"/>
    </source>
</evidence>
<feature type="chain" id="PRO_5044368988" evidence="1">
    <location>
        <begin position="25"/>
        <end position="293"/>
    </location>
</feature>